<gene>
    <name evidence="3" type="ORF">BG015_000742</name>
</gene>
<feature type="transmembrane region" description="Helical" evidence="2">
    <location>
        <begin position="479"/>
        <end position="499"/>
    </location>
</feature>
<keyword evidence="2" id="KW-1133">Transmembrane helix</keyword>
<dbReference type="AlphaFoldDB" id="A0A9P5S3X6"/>
<proteinExistence type="predicted"/>
<reference evidence="3" key="1">
    <citation type="journal article" date="2020" name="Fungal Divers.">
        <title>Resolving the Mortierellaceae phylogeny through synthesis of multi-gene phylogenetics and phylogenomics.</title>
        <authorList>
            <person name="Vandepol N."/>
            <person name="Liber J."/>
            <person name="Desiro A."/>
            <person name="Na H."/>
            <person name="Kennedy M."/>
            <person name="Barry K."/>
            <person name="Grigoriev I.V."/>
            <person name="Miller A.N."/>
            <person name="O'Donnell K."/>
            <person name="Stajich J.E."/>
            <person name="Bonito G."/>
        </authorList>
    </citation>
    <scope>NUCLEOTIDE SEQUENCE</scope>
    <source>
        <strain evidence="3">NRRL 6426</strain>
    </source>
</reference>
<dbReference type="Proteomes" id="UP000748756">
    <property type="component" value="Unassembled WGS sequence"/>
</dbReference>
<feature type="transmembrane region" description="Helical" evidence="2">
    <location>
        <begin position="404"/>
        <end position="427"/>
    </location>
</feature>
<dbReference type="EMBL" id="JAAAUQ010000112">
    <property type="protein sequence ID" value="KAF9154523.1"/>
    <property type="molecule type" value="Genomic_DNA"/>
</dbReference>
<feature type="region of interest" description="Disordered" evidence="1">
    <location>
        <begin position="510"/>
        <end position="532"/>
    </location>
</feature>
<keyword evidence="2" id="KW-0472">Membrane</keyword>
<keyword evidence="2" id="KW-0812">Transmembrane</keyword>
<protein>
    <submittedName>
        <fullName evidence="3">Uncharacterized protein</fullName>
    </submittedName>
</protein>
<evidence type="ECO:0000313" key="4">
    <source>
        <dbReference type="Proteomes" id="UP000748756"/>
    </source>
</evidence>
<keyword evidence="4" id="KW-1185">Reference proteome</keyword>
<organism evidence="3 4">
    <name type="scientific">Linnemannia schmuckeri</name>
    <dbReference type="NCBI Taxonomy" id="64567"/>
    <lineage>
        <taxon>Eukaryota</taxon>
        <taxon>Fungi</taxon>
        <taxon>Fungi incertae sedis</taxon>
        <taxon>Mucoromycota</taxon>
        <taxon>Mortierellomycotina</taxon>
        <taxon>Mortierellomycetes</taxon>
        <taxon>Mortierellales</taxon>
        <taxon>Mortierellaceae</taxon>
        <taxon>Linnemannia</taxon>
    </lineage>
</organism>
<feature type="compositionally biased region" description="Acidic residues" evidence="1">
    <location>
        <begin position="512"/>
        <end position="524"/>
    </location>
</feature>
<evidence type="ECO:0000256" key="1">
    <source>
        <dbReference type="SAM" id="MobiDB-lite"/>
    </source>
</evidence>
<feature type="transmembrane region" description="Helical" evidence="2">
    <location>
        <begin position="454"/>
        <end position="473"/>
    </location>
</feature>
<sequence>MSKKRQRSNVRRLKQSNCRYGTADGPTFKAIKRAWRNLMGIDRDRYDFLGYAPLPLALAYHDGEVSAEEGLCGGEKDMHLPKVDFACKSRQRRQVSSTLPRPKTILLVSLWAWTLLMTFSAKMGFNSLEQLSVPPPPFAISPSFPVMPIPNLVSSNVIEQGGVDAPIFILPPADLQPLQVEKDQIDLQMWEPTSDLWSAEQQEEESVGGADAIVSMLDMDIDVQFEAIEALWSEDQPLSDLDEDTQPFARIQTSIAIIKNNNDIAPPTEPSFANMNEDAEMEQIDEDVEDLSSLDAMIMDPQDEAVFHDFLHQLDQEDAALRATEEESQDQQQQRLGKLFKTTDDLMVASMLDSDLPCGYYRLTTPSWISGIQQFLVGDSLKAADISGHFPGRTFIYTGWSTDLMILAVAICLGGVLVGLAQAKILYHQMLDHHIRLPDTTIITQHRRASWRTLLASLTLSGSALALTFLMIADESWDVPAIYFVGIGIAGIIIVHAWIPNAALTVHRRDDSADEDTSDDDDNDTCVGSDSEMDVNNKFLDDTPLIWSPPTTERRNACSLDENRRWEVATGATLHETVC</sequence>
<dbReference type="OrthoDB" id="2417026at2759"/>
<comment type="caution">
    <text evidence="3">The sequence shown here is derived from an EMBL/GenBank/DDBJ whole genome shotgun (WGS) entry which is preliminary data.</text>
</comment>
<accession>A0A9P5S3X6</accession>
<evidence type="ECO:0000313" key="3">
    <source>
        <dbReference type="EMBL" id="KAF9154523.1"/>
    </source>
</evidence>
<evidence type="ECO:0000256" key="2">
    <source>
        <dbReference type="SAM" id="Phobius"/>
    </source>
</evidence>
<name>A0A9P5S3X6_9FUNG</name>